<evidence type="ECO:0000256" key="8">
    <source>
        <dbReference type="ARBA" id="ARBA00023014"/>
    </source>
</evidence>
<dbReference type="SUPFAM" id="SSF54862">
    <property type="entry name" value="4Fe-4S ferredoxins"/>
    <property type="match status" value="1"/>
</dbReference>
<proteinExistence type="predicted"/>
<keyword evidence="3" id="KW-0819">tRNA processing</keyword>
<evidence type="ECO:0000256" key="7">
    <source>
        <dbReference type="ARBA" id="ARBA00023004"/>
    </source>
</evidence>
<keyword evidence="11" id="KW-1185">Reference proteome</keyword>
<dbReference type="InterPro" id="IPR011989">
    <property type="entry name" value="ARM-like"/>
</dbReference>
<sequence>MNLAKDIKNYGAEISLDEVKITDADDLDEVEEFLKERKEAGELSKFLKSDLDLITSPREVLPEAKSVIVVAISYYHPPQQKRGSLEGKLSQFAQGKDYHQVLEAKLEQLADFVEQLQTGVETYQFVDTAPTVDRALARKAGVGWQGKNCSIIHPQYGSWIFIGGLITNLELEIDEPLENKCGDCSRCLDNCPTGALKDNYTLNAEECLGQVTLTKGYLSIQERKKIGVRVWGCDTCQEVCPYNQDVKVSHQPEFKAQNLGVYPKLLPLLKLTNQDFREKFSSTVMNWRGKRPIKRNAAIILGNLKAVAAVPDLITTLKEDPQAIVRGHAAWALGEIGTAQAKQALKDALDFEQDKKVRAEIKRGQR</sequence>
<gene>
    <name evidence="10" type="ORF">JOC47_002368</name>
</gene>
<dbReference type="Pfam" id="PF08331">
    <property type="entry name" value="QueG_DUF1730"/>
    <property type="match status" value="1"/>
</dbReference>
<feature type="domain" description="4Fe-4S ferredoxin-type" evidence="9">
    <location>
        <begin position="169"/>
        <end position="201"/>
    </location>
</feature>
<organism evidence="10 11">
    <name type="scientific">Halanaerobacter jeridensis</name>
    <dbReference type="NCBI Taxonomy" id="706427"/>
    <lineage>
        <taxon>Bacteria</taxon>
        <taxon>Bacillati</taxon>
        <taxon>Bacillota</taxon>
        <taxon>Clostridia</taxon>
        <taxon>Halanaerobiales</taxon>
        <taxon>Halobacteroidaceae</taxon>
        <taxon>Halanaerobacter</taxon>
    </lineage>
</organism>
<evidence type="ECO:0000313" key="11">
    <source>
        <dbReference type="Proteomes" id="UP000774000"/>
    </source>
</evidence>
<dbReference type="PANTHER" id="PTHR30002">
    <property type="entry name" value="EPOXYQUEUOSINE REDUCTASE"/>
    <property type="match status" value="1"/>
</dbReference>
<keyword evidence="6 10" id="KW-0560">Oxidoreductase</keyword>
<evidence type="ECO:0000256" key="1">
    <source>
        <dbReference type="ARBA" id="ARBA00022485"/>
    </source>
</evidence>
<evidence type="ECO:0000256" key="6">
    <source>
        <dbReference type="ARBA" id="ARBA00023002"/>
    </source>
</evidence>
<dbReference type="GO" id="GO:0046872">
    <property type="term" value="F:metal ion binding"/>
    <property type="evidence" value="ECO:0007669"/>
    <property type="project" value="UniProtKB-KW"/>
</dbReference>
<dbReference type="InterPro" id="IPR017900">
    <property type="entry name" value="4Fe4S_Fe_S_CS"/>
</dbReference>
<evidence type="ECO:0000313" key="10">
    <source>
        <dbReference type="EMBL" id="MBM7557502.1"/>
    </source>
</evidence>
<keyword evidence="4" id="KW-0479">Metal-binding</keyword>
<dbReference type="EC" id="1.17.99.6" evidence="10"/>
<dbReference type="Pfam" id="PF13484">
    <property type="entry name" value="Fer4_16"/>
    <property type="match status" value="1"/>
</dbReference>
<accession>A0A938XQF1</accession>
<evidence type="ECO:0000256" key="4">
    <source>
        <dbReference type="ARBA" id="ARBA00022723"/>
    </source>
</evidence>
<dbReference type="Gene3D" id="1.25.10.10">
    <property type="entry name" value="Leucine-rich Repeat Variant"/>
    <property type="match status" value="1"/>
</dbReference>
<dbReference type="InterPro" id="IPR016024">
    <property type="entry name" value="ARM-type_fold"/>
</dbReference>
<name>A0A938XQF1_9FIRM</name>
<keyword evidence="1" id="KW-0004">4Fe-4S</keyword>
<evidence type="ECO:0000259" key="9">
    <source>
        <dbReference type="PROSITE" id="PS51379"/>
    </source>
</evidence>
<evidence type="ECO:0000256" key="3">
    <source>
        <dbReference type="ARBA" id="ARBA00022694"/>
    </source>
</evidence>
<dbReference type="AlphaFoldDB" id="A0A938XQF1"/>
<dbReference type="Gene3D" id="3.30.70.20">
    <property type="match status" value="1"/>
</dbReference>
<dbReference type="InterPro" id="IPR013542">
    <property type="entry name" value="QueG_DUF1730"/>
</dbReference>
<keyword evidence="2" id="KW-0963">Cytoplasm</keyword>
<reference evidence="10" key="1">
    <citation type="submission" date="2021-01" db="EMBL/GenBank/DDBJ databases">
        <title>Genomic Encyclopedia of Type Strains, Phase IV (KMG-IV): sequencing the most valuable type-strain genomes for metagenomic binning, comparative biology and taxonomic classification.</title>
        <authorList>
            <person name="Goeker M."/>
        </authorList>
    </citation>
    <scope>NUCLEOTIDE SEQUENCE</scope>
    <source>
        <strain evidence="10">DSM 23230</strain>
    </source>
</reference>
<dbReference type="GO" id="GO:0052693">
    <property type="term" value="F:epoxyqueuosine reductase activity"/>
    <property type="evidence" value="ECO:0007669"/>
    <property type="project" value="UniProtKB-EC"/>
</dbReference>
<dbReference type="InterPro" id="IPR004155">
    <property type="entry name" value="PBS_lyase_HEAT"/>
</dbReference>
<dbReference type="PROSITE" id="PS51379">
    <property type="entry name" value="4FE4S_FER_2"/>
    <property type="match status" value="1"/>
</dbReference>
<dbReference type="InterPro" id="IPR004453">
    <property type="entry name" value="QueG"/>
</dbReference>
<keyword evidence="5" id="KW-0671">Queuosine biosynthesis</keyword>
<dbReference type="GO" id="GO:0008616">
    <property type="term" value="P:tRNA queuosine(34) biosynthetic process"/>
    <property type="evidence" value="ECO:0007669"/>
    <property type="project" value="UniProtKB-KW"/>
</dbReference>
<evidence type="ECO:0000256" key="2">
    <source>
        <dbReference type="ARBA" id="ARBA00022490"/>
    </source>
</evidence>
<dbReference type="PROSITE" id="PS00198">
    <property type="entry name" value="4FE4S_FER_1"/>
    <property type="match status" value="1"/>
</dbReference>
<dbReference type="EMBL" id="JAFBDQ010000013">
    <property type="protein sequence ID" value="MBM7557502.1"/>
    <property type="molecule type" value="Genomic_DNA"/>
</dbReference>
<protein>
    <submittedName>
        <fullName evidence="10">Epoxyqueuosine reductase</fullName>
        <ecNumber evidence="10">1.17.99.6</ecNumber>
    </submittedName>
</protein>
<comment type="caution">
    <text evidence="10">The sequence shown here is derived from an EMBL/GenBank/DDBJ whole genome shotgun (WGS) entry which is preliminary data.</text>
</comment>
<dbReference type="SMART" id="SM00567">
    <property type="entry name" value="EZ_HEAT"/>
    <property type="match status" value="2"/>
</dbReference>
<dbReference type="NCBIfam" id="TIGR00276">
    <property type="entry name" value="tRNA epoxyqueuosine(34) reductase QueG"/>
    <property type="match status" value="1"/>
</dbReference>
<dbReference type="PANTHER" id="PTHR30002:SF4">
    <property type="entry name" value="EPOXYQUEUOSINE REDUCTASE"/>
    <property type="match status" value="1"/>
</dbReference>
<keyword evidence="7" id="KW-0408">Iron</keyword>
<dbReference type="Proteomes" id="UP000774000">
    <property type="component" value="Unassembled WGS sequence"/>
</dbReference>
<keyword evidence="8" id="KW-0411">Iron-sulfur</keyword>
<dbReference type="Pfam" id="PF13646">
    <property type="entry name" value="HEAT_2"/>
    <property type="match status" value="1"/>
</dbReference>
<evidence type="ECO:0000256" key="5">
    <source>
        <dbReference type="ARBA" id="ARBA00022785"/>
    </source>
</evidence>
<dbReference type="RefSeq" id="WP_204702250.1">
    <property type="nucleotide sequence ID" value="NZ_JAFBDQ010000013.1"/>
</dbReference>
<dbReference type="GO" id="GO:0051539">
    <property type="term" value="F:4 iron, 4 sulfur cluster binding"/>
    <property type="evidence" value="ECO:0007669"/>
    <property type="project" value="UniProtKB-KW"/>
</dbReference>
<dbReference type="SUPFAM" id="SSF48371">
    <property type="entry name" value="ARM repeat"/>
    <property type="match status" value="1"/>
</dbReference>
<dbReference type="InterPro" id="IPR017896">
    <property type="entry name" value="4Fe4S_Fe-S-bd"/>
</dbReference>